<proteinExistence type="predicted"/>
<sequence length="60" mass="6634">MASIKIEKPVGTQPSASTIKKTSTKAPTASKSTPKKTREPKKKVITQREFIQCTQSAHHR</sequence>
<accession>A0A9J5Z7G7</accession>
<evidence type="ECO:0000313" key="2">
    <source>
        <dbReference type="EMBL" id="KAG5608181.1"/>
    </source>
</evidence>
<reference evidence="2 3" key="1">
    <citation type="submission" date="2020-09" db="EMBL/GenBank/DDBJ databases">
        <title>De no assembly of potato wild relative species, Solanum commersonii.</title>
        <authorList>
            <person name="Cho K."/>
        </authorList>
    </citation>
    <scope>NUCLEOTIDE SEQUENCE [LARGE SCALE GENOMIC DNA]</scope>
    <source>
        <strain evidence="2">LZ3.2</strain>
        <tissue evidence="2">Leaf</tissue>
    </source>
</reference>
<gene>
    <name evidence="2" type="ORF">H5410_019462</name>
</gene>
<evidence type="ECO:0000313" key="3">
    <source>
        <dbReference type="Proteomes" id="UP000824120"/>
    </source>
</evidence>
<keyword evidence="3" id="KW-1185">Reference proteome</keyword>
<feature type="compositionally biased region" description="Low complexity" evidence="1">
    <location>
        <begin position="14"/>
        <end position="32"/>
    </location>
</feature>
<feature type="compositionally biased region" description="Basic residues" evidence="1">
    <location>
        <begin position="33"/>
        <end position="45"/>
    </location>
</feature>
<evidence type="ECO:0000256" key="1">
    <source>
        <dbReference type="SAM" id="MobiDB-lite"/>
    </source>
</evidence>
<dbReference type="EMBL" id="JACXVP010000004">
    <property type="protein sequence ID" value="KAG5608181.1"/>
    <property type="molecule type" value="Genomic_DNA"/>
</dbReference>
<name>A0A9J5Z7G7_SOLCO</name>
<dbReference type="AlphaFoldDB" id="A0A9J5Z7G7"/>
<dbReference type="Proteomes" id="UP000824120">
    <property type="component" value="Chromosome 4"/>
</dbReference>
<feature type="region of interest" description="Disordered" evidence="1">
    <location>
        <begin position="1"/>
        <end position="60"/>
    </location>
</feature>
<comment type="caution">
    <text evidence="2">The sequence shown here is derived from an EMBL/GenBank/DDBJ whole genome shotgun (WGS) entry which is preliminary data.</text>
</comment>
<protein>
    <submittedName>
        <fullName evidence="2">Uncharacterized protein</fullName>
    </submittedName>
</protein>
<organism evidence="2 3">
    <name type="scientific">Solanum commersonii</name>
    <name type="common">Commerson's wild potato</name>
    <name type="synonym">Commerson's nightshade</name>
    <dbReference type="NCBI Taxonomy" id="4109"/>
    <lineage>
        <taxon>Eukaryota</taxon>
        <taxon>Viridiplantae</taxon>
        <taxon>Streptophyta</taxon>
        <taxon>Embryophyta</taxon>
        <taxon>Tracheophyta</taxon>
        <taxon>Spermatophyta</taxon>
        <taxon>Magnoliopsida</taxon>
        <taxon>eudicotyledons</taxon>
        <taxon>Gunneridae</taxon>
        <taxon>Pentapetalae</taxon>
        <taxon>asterids</taxon>
        <taxon>lamiids</taxon>
        <taxon>Solanales</taxon>
        <taxon>Solanaceae</taxon>
        <taxon>Solanoideae</taxon>
        <taxon>Solaneae</taxon>
        <taxon>Solanum</taxon>
    </lineage>
</organism>